<protein>
    <submittedName>
        <fullName evidence="2">Phage integrase</fullName>
    </submittedName>
</protein>
<dbReference type="AlphaFoldDB" id="A0A6J4QTS6"/>
<proteinExistence type="predicted"/>
<accession>A0A6J4QTS6</accession>
<gene>
    <name evidence="2" type="ORF">AVDCRST_MAG82-3648</name>
</gene>
<organism evidence="2">
    <name type="scientific">uncultured Rubrobacteraceae bacterium</name>
    <dbReference type="NCBI Taxonomy" id="349277"/>
    <lineage>
        <taxon>Bacteria</taxon>
        <taxon>Bacillati</taxon>
        <taxon>Actinomycetota</taxon>
        <taxon>Rubrobacteria</taxon>
        <taxon>Rubrobacterales</taxon>
        <taxon>Rubrobacteraceae</taxon>
        <taxon>environmental samples</taxon>
    </lineage>
</organism>
<feature type="compositionally biased region" description="Basic and acidic residues" evidence="1">
    <location>
        <begin position="147"/>
        <end position="161"/>
    </location>
</feature>
<evidence type="ECO:0000313" key="2">
    <source>
        <dbReference type="EMBL" id="CAA9449307.1"/>
    </source>
</evidence>
<feature type="non-terminal residue" evidence="2">
    <location>
        <position position="1"/>
    </location>
</feature>
<feature type="compositionally biased region" description="Basic and acidic residues" evidence="1">
    <location>
        <begin position="215"/>
        <end position="230"/>
    </location>
</feature>
<feature type="compositionally biased region" description="Low complexity" evidence="1">
    <location>
        <begin position="166"/>
        <end position="186"/>
    </location>
</feature>
<name>A0A6J4QTS6_9ACTN</name>
<feature type="region of interest" description="Disordered" evidence="1">
    <location>
        <begin position="1"/>
        <end position="280"/>
    </location>
</feature>
<feature type="compositionally biased region" description="Basic and acidic residues" evidence="1">
    <location>
        <begin position="80"/>
        <end position="92"/>
    </location>
</feature>
<feature type="compositionally biased region" description="Basic and acidic residues" evidence="1">
    <location>
        <begin position="1"/>
        <end position="12"/>
    </location>
</feature>
<evidence type="ECO:0000256" key="1">
    <source>
        <dbReference type="SAM" id="MobiDB-lite"/>
    </source>
</evidence>
<sequence length="280" mass="32027">GKREDRRPDLHLRGPPLGGPGHEPAHGRVLRGRPARVFGFPPRAWRDRDRGRRRRHRDGVPKPSPRREPQALYRLPQGRRRQEVPRLGQDLHGRRRGLRPHRADAPAARPADSVPGERGGGSTPLLPAERPRRRPRRGRHKAHARHRGDGERDPGPPEERRRPRSRPGAPRRSGLPPRPARPASLRGDGGGRPPLPEGARRRDAGAHRRPRRQARHDLKDAPERHLEALRPGRAVARLPDEPPPHFRRRLVAQGRQPRRAERSPGRPRYLQYRGVQEIRV</sequence>
<feature type="non-terminal residue" evidence="2">
    <location>
        <position position="280"/>
    </location>
</feature>
<reference evidence="2" key="1">
    <citation type="submission" date="2020-02" db="EMBL/GenBank/DDBJ databases">
        <authorList>
            <person name="Meier V. D."/>
        </authorList>
    </citation>
    <scope>NUCLEOTIDE SEQUENCE</scope>
    <source>
        <strain evidence="2">AVDCRST_MAG82</strain>
    </source>
</reference>
<feature type="compositionally biased region" description="Basic residues" evidence="1">
    <location>
        <begin position="131"/>
        <end position="146"/>
    </location>
</feature>
<dbReference type="EMBL" id="CADCVA010000444">
    <property type="protein sequence ID" value="CAA9449307.1"/>
    <property type="molecule type" value="Genomic_DNA"/>
</dbReference>